<evidence type="ECO:0008006" key="4">
    <source>
        <dbReference type="Google" id="ProtNLM"/>
    </source>
</evidence>
<feature type="compositionally biased region" description="Basic and acidic residues" evidence="1">
    <location>
        <begin position="28"/>
        <end position="51"/>
    </location>
</feature>
<evidence type="ECO:0000256" key="1">
    <source>
        <dbReference type="SAM" id="MobiDB-lite"/>
    </source>
</evidence>
<sequence>LKSTNSTSEQASAVPVSDISHLVRKKRKPEESPVKEANVKRVKQDDGHVDDVQEPNTKGIHKANGDSVEQAENMEVAK</sequence>
<keyword evidence="3" id="KW-1185">Reference proteome</keyword>
<feature type="region of interest" description="Disordered" evidence="1">
    <location>
        <begin position="1"/>
        <end position="78"/>
    </location>
</feature>
<dbReference type="EMBL" id="JAHUTJ010044081">
    <property type="protein sequence ID" value="MED6281847.1"/>
    <property type="molecule type" value="Genomic_DNA"/>
</dbReference>
<evidence type="ECO:0000313" key="2">
    <source>
        <dbReference type="EMBL" id="MED6281847.1"/>
    </source>
</evidence>
<feature type="non-terminal residue" evidence="2">
    <location>
        <position position="1"/>
    </location>
</feature>
<proteinExistence type="predicted"/>
<reference evidence="2 3" key="1">
    <citation type="submission" date="2021-06" db="EMBL/GenBank/DDBJ databases">
        <authorList>
            <person name="Palmer J.M."/>
        </authorList>
    </citation>
    <scope>NUCLEOTIDE SEQUENCE [LARGE SCALE GENOMIC DNA]</scope>
    <source>
        <strain evidence="2 3">CL_MEX2019</strain>
        <tissue evidence="2">Muscle</tissue>
    </source>
</reference>
<name>A0ABU7E3J4_9TELE</name>
<comment type="caution">
    <text evidence="2">The sequence shown here is derived from an EMBL/GenBank/DDBJ whole genome shotgun (WGS) entry which is preliminary data.</text>
</comment>
<dbReference type="Proteomes" id="UP001352852">
    <property type="component" value="Unassembled WGS sequence"/>
</dbReference>
<feature type="compositionally biased region" description="Polar residues" evidence="1">
    <location>
        <begin position="1"/>
        <end position="11"/>
    </location>
</feature>
<gene>
    <name evidence="2" type="ORF">CHARACLAT_026070</name>
</gene>
<evidence type="ECO:0000313" key="3">
    <source>
        <dbReference type="Proteomes" id="UP001352852"/>
    </source>
</evidence>
<organism evidence="2 3">
    <name type="scientific">Characodon lateralis</name>
    <dbReference type="NCBI Taxonomy" id="208331"/>
    <lineage>
        <taxon>Eukaryota</taxon>
        <taxon>Metazoa</taxon>
        <taxon>Chordata</taxon>
        <taxon>Craniata</taxon>
        <taxon>Vertebrata</taxon>
        <taxon>Euteleostomi</taxon>
        <taxon>Actinopterygii</taxon>
        <taxon>Neopterygii</taxon>
        <taxon>Teleostei</taxon>
        <taxon>Neoteleostei</taxon>
        <taxon>Acanthomorphata</taxon>
        <taxon>Ovalentaria</taxon>
        <taxon>Atherinomorphae</taxon>
        <taxon>Cyprinodontiformes</taxon>
        <taxon>Goodeidae</taxon>
        <taxon>Characodon</taxon>
    </lineage>
</organism>
<accession>A0ABU7E3J4</accession>
<protein>
    <recommendedName>
        <fullName evidence="4">NK-tumor recognition protein</fullName>
    </recommendedName>
</protein>